<dbReference type="InterPro" id="IPR022059">
    <property type="entry name" value="DUF3615"/>
</dbReference>
<dbReference type="Pfam" id="PF20235">
    <property type="entry name" value="PIR2-like_helical"/>
    <property type="match status" value="1"/>
</dbReference>
<name>A0A0A9GIR4_ARUDO</name>
<feature type="region of interest" description="Disordered" evidence="1">
    <location>
        <begin position="1"/>
        <end position="23"/>
    </location>
</feature>
<evidence type="ECO:0000313" key="4">
    <source>
        <dbReference type="EMBL" id="JAE22426.1"/>
    </source>
</evidence>
<reference evidence="4" key="2">
    <citation type="journal article" date="2015" name="Data Brief">
        <title>Shoot transcriptome of the giant reed, Arundo donax.</title>
        <authorList>
            <person name="Barrero R.A."/>
            <person name="Guerrero F.D."/>
            <person name="Moolhuijzen P."/>
            <person name="Goolsby J.A."/>
            <person name="Tidwell J."/>
            <person name="Bellgard S.E."/>
            <person name="Bellgard M.I."/>
        </authorList>
    </citation>
    <scope>NUCLEOTIDE SEQUENCE</scope>
    <source>
        <tissue evidence="4">Shoot tissue taken approximately 20 cm above the soil surface</tissue>
    </source>
</reference>
<evidence type="ECO:0000259" key="2">
    <source>
        <dbReference type="Pfam" id="PF12274"/>
    </source>
</evidence>
<evidence type="ECO:0000256" key="1">
    <source>
        <dbReference type="SAM" id="MobiDB-lite"/>
    </source>
</evidence>
<accession>A0A0A9GIR4</accession>
<reference evidence="4" key="1">
    <citation type="submission" date="2014-09" db="EMBL/GenBank/DDBJ databases">
        <authorList>
            <person name="Magalhaes I.L.F."/>
            <person name="Oliveira U."/>
            <person name="Santos F.R."/>
            <person name="Vidigal T.H.D.A."/>
            <person name="Brescovit A.D."/>
            <person name="Santos A.J."/>
        </authorList>
    </citation>
    <scope>NUCLEOTIDE SEQUENCE</scope>
    <source>
        <tissue evidence="4">Shoot tissue taken approximately 20 cm above the soil surface</tissue>
    </source>
</reference>
<dbReference type="AlphaFoldDB" id="A0A0A9GIR4"/>
<organism evidence="4">
    <name type="scientific">Arundo donax</name>
    <name type="common">Giant reed</name>
    <name type="synonym">Donax arundinaceus</name>
    <dbReference type="NCBI Taxonomy" id="35708"/>
    <lineage>
        <taxon>Eukaryota</taxon>
        <taxon>Viridiplantae</taxon>
        <taxon>Streptophyta</taxon>
        <taxon>Embryophyta</taxon>
        <taxon>Tracheophyta</taxon>
        <taxon>Spermatophyta</taxon>
        <taxon>Magnoliopsida</taxon>
        <taxon>Liliopsida</taxon>
        <taxon>Poales</taxon>
        <taxon>Poaceae</taxon>
        <taxon>PACMAD clade</taxon>
        <taxon>Arundinoideae</taxon>
        <taxon>Arundineae</taxon>
        <taxon>Arundo</taxon>
    </lineage>
</organism>
<feature type="domain" description="PIR2-like helical" evidence="3">
    <location>
        <begin position="39"/>
        <end position="146"/>
    </location>
</feature>
<protein>
    <submittedName>
        <fullName evidence="4">Uncharacterized protein</fullName>
    </submittedName>
</protein>
<proteinExistence type="predicted"/>
<sequence>MAGTGSWRAKVEVEEEQEDDDEAWTRSERRARRNLLNIIHRYYLDAISRLPTTEFARGLLVGGHCFGPLHPVHNIIVNSLWYAAAFPLRDGIFEVHVLSADGIARICHCSLDGLLVSLRHHCPSLSTGDALWHLMSAGANLHAAIASANGTSVTTMLAPLAFRMAAEASRHPNADAFALFASSVLPARRHDVDLFLGLQQYGLSPFDARCLSTMLVPAPVSLPPLLEPKPKLTLKVLILLNSHTRQFKDRQRRLVHVADMALHKYNLQTKQEFQLQAICGDNVVSEKESLDHLHLNFLAHPTGRPTSMPSLFFSEAIVPTHDDKDISLCVMVDTAIDIGSCLACQKEEKMIVHPYYDEYLGGKCFQHE</sequence>
<dbReference type="PANTHER" id="PTHR33120:SF44">
    <property type="entry name" value="PIR2-LIKE HELICAL DOMAIN-CONTAINING PROTEIN"/>
    <property type="match status" value="1"/>
</dbReference>
<dbReference type="PANTHER" id="PTHR33120">
    <property type="entry name" value="EXPRESSED PROTEIN-RELATED"/>
    <property type="match status" value="1"/>
</dbReference>
<evidence type="ECO:0000259" key="3">
    <source>
        <dbReference type="Pfam" id="PF20235"/>
    </source>
</evidence>
<feature type="domain" description="DUF3615" evidence="2">
    <location>
        <begin position="258"/>
        <end position="354"/>
    </location>
</feature>
<dbReference type="EMBL" id="GBRH01175470">
    <property type="protein sequence ID" value="JAE22426.1"/>
    <property type="molecule type" value="Transcribed_RNA"/>
</dbReference>
<dbReference type="InterPro" id="IPR046527">
    <property type="entry name" value="PIR2-like_helical"/>
</dbReference>
<dbReference type="Pfam" id="PF12274">
    <property type="entry name" value="DUF3615"/>
    <property type="match status" value="1"/>
</dbReference>
<feature type="compositionally biased region" description="Acidic residues" evidence="1">
    <location>
        <begin position="13"/>
        <end position="22"/>
    </location>
</feature>